<feature type="region of interest" description="Disordered" evidence="6">
    <location>
        <begin position="278"/>
        <end position="297"/>
    </location>
</feature>
<evidence type="ECO:0000259" key="7">
    <source>
        <dbReference type="PROSITE" id="PS51635"/>
    </source>
</evidence>
<protein>
    <submittedName>
        <fullName evidence="9">Uncharacterized protein LOC125178526</fullName>
    </submittedName>
</protein>
<feature type="compositionally biased region" description="Low complexity" evidence="6">
    <location>
        <begin position="406"/>
        <end position="424"/>
    </location>
</feature>
<feature type="region of interest" description="Disordered" evidence="6">
    <location>
        <begin position="307"/>
        <end position="365"/>
    </location>
</feature>
<evidence type="ECO:0000256" key="1">
    <source>
        <dbReference type="ARBA" id="ARBA00022737"/>
    </source>
</evidence>
<dbReference type="GO" id="GO:0005739">
    <property type="term" value="C:mitochondrion"/>
    <property type="evidence" value="ECO:0007669"/>
    <property type="project" value="TreeGrafter"/>
</dbReference>
<dbReference type="OrthoDB" id="6374672at2759"/>
<dbReference type="GO" id="GO:2000304">
    <property type="term" value="P:positive regulation of ceramide biosynthetic process"/>
    <property type="evidence" value="ECO:0007669"/>
    <property type="project" value="TreeGrafter"/>
</dbReference>
<dbReference type="GO" id="GO:0006629">
    <property type="term" value="P:lipid metabolic process"/>
    <property type="evidence" value="ECO:0007669"/>
    <property type="project" value="UniProtKB-KW"/>
</dbReference>
<comment type="caution">
    <text evidence="5">Lacks conserved residue(s) required for the propagation of feature annotation.</text>
</comment>
<proteinExistence type="predicted"/>
<keyword evidence="8" id="KW-1185">Reference proteome</keyword>
<dbReference type="InterPro" id="IPR002641">
    <property type="entry name" value="PNPLA_dom"/>
</dbReference>
<reference evidence="9" key="1">
    <citation type="submission" date="2025-08" db="UniProtKB">
        <authorList>
            <consortium name="RefSeq"/>
        </authorList>
    </citation>
    <scope>IDENTIFICATION</scope>
</reference>
<dbReference type="Gene3D" id="3.40.1090.10">
    <property type="entry name" value="Cytosolic phospholipase A2 catalytic domain"/>
    <property type="match status" value="1"/>
</dbReference>
<feature type="region of interest" description="Disordered" evidence="6">
    <location>
        <begin position="501"/>
        <end position="524"/>
    </location>
</feature>
<feature type="compositionally biased region" description="Polar residues" evidence="6">
    <location>
        <begin position="502"/>
        <end position="511"/>
    </location>
</feature>
<evidence type="ECO:0000256" key="2">
    <source>
        <dbReference type="ARBA" id="ARBA00022801"/>
    </source>
</evidence>
<organism evidence="8 9">
    <name type="scientific">Hyalella azteca</name>
    <name type="common">Amphipod</name>
    <dbReference type="NCBI Taxonomy" id="294128"/>
    <lineage>
        <taxon>Eukaryota</taxon>
        <taxon>Metazoa</taxon>
        <taxon>Ecdysozoa</taxon>
        <taxon>Arthropoda</taxon>
        <taxon>Crustacea</taxon>
        <taxon>Multicrustacea</taxon>
        <taxon>Malacostraca</taxon>
        <taxon>Eumalacostraca</taxon>
        <taxon>Peracarida</taxon>
        <taxon>Amphipoda</taxon>
        <taxon>Senticaudata</taxon>
        <taxon>Talitrida</taxon>
        <taxon>Talitroidea</taxon>
        <taxon>Hyalellidae</taxon>
        <taxon>Hyalella</taxon>
    </lineage>
</organism>
<feature type="region of interest" description="Disordered" evidence="6">
    <location>
        <begin position="795"/>
        <end position="847"/>
    </location>
</feature>
<dbReference type="Proteomes" id="UP000694843">
    <property type="component" value="Unplaced"/>
</dbReference>
<dbReference type="InterPro" id="IPR016035">
    <property type="entry name" value="Acyl_Trfase/lysoPLipase"/>
</dbReference>
<dbReference type="GO" id="GO:0047499">
    <property type="term" value="F:calcium-independent phospholipase A2 activity"/>
    <property type="evidence" value="ECO:0007669"/>
    <property type="project" value="InterPro"/>
</dbReference>
<dbReference type="GO" id="GO:0052816">
    <property type="term" value="F:long-chain fatty acyl-CoA hydrolase activity"/>
    <property type="evidence" value="ECO:0007669"/>
    <property type="project" value="TreeGrafter"/>
</dbReference>
<dbReference type="PANTHER" id="PTHR24139:SF34">
    <property type="entry name" value="85_88 KDA CALCIUM-INDEPENDENT PHOSPHOLIPASE A2"/>
    <property type="match status" value="1"/>
</dbReference>
<evidence type="ECO:0000256" key="5">
    <source>
        <dbReference type="PROSITE-ProRule" id="PRU01161"/>
    </source>
</evidence>
<dbReference type="AlphaFoldDB" id="A0A979FN09"/>
<accession>A0A979FN09</accession>
<dbReference type="RefSeq" id="XP_047738441.1">
    <property type="nucleotide sequence ID" value="XM_047882485.1"/>
</dbReference>
<dbReference type="KEGG" id="hazt:125178526"/>
<dbReference type="PROSITE" id="PS51635">
    <property type="entry name" value="PNPLA"/>
    <property type="match status" value="1"/>
</dbReference>
<keyword evidence="1" id="KW-0677">Repeat</keyword>
<feature type="compositionally biased region" description="Polar residues" evidence="6">
    <location>
        <begin position="426"/>
        <end position="440"/>
    </location>
</feature>
<feature type="domain" description="PNPLA" evidence="7">
    <location>
        <begin position="1"/>
        <end position="137"/>
    </location>
</feature>
<dbReference type="Pfam" id="PF01734">
    <property type="entry name" value="Patatin"/>
    <property type="match status" value="1"/>
</dbReference>
<dbReference type="SUPFAM" id="SSF52151">
    <property type="entry name" value="FabD/lysophospholipase-like"/>
    <property type="match status" value="1"/>
</dbReference>
<evidence type="ECO:0000313" key="8">
    <source>
        <dbReference type="Proteomes" id="UP000694843"/>
    </source>
</evidence>
<gene>
    <name evidence="9" type="primary">LOC125178526</name>
</gene>
<feature type="region of interest" description="Disordered" evidence="6">
    <location>
        <begin position="393"/>
        <end position="486"/>
    </location>
</feature>
<keyword evidence="2" id="KW-0378">Hydrolase</keyword>
<evidence type="ECO:0000313" key="9">
    <source>
        <dbReference type="RefSeq" id="XP_047738441.1"/>
    </source>
</evidence>
<feature type="short sequence motif" description="DGA/G" evidence="5">
    <location>
        <begin position="124"/>
        <end position="126"/>
    </location>
</feature>
<dbReference type="InterPro" id="IPR047148">
    <property type="entry name" value="PLPL9"/>
</dbReference>
<evidence type="ECO:0000256" key="6">
    <source>
        <dbReference type="SAM" id="MobiDB-lite"/>
    </source>
</evidence>
<keyword evidence="4" id="KW-0443">Lipid metabolism</keyword>
<sequence length="859" mass="92024">MLSTGRSVKDVQTLYYGLKEKVFVGSRPYDSGPLEEVLRQEFGEEEVMSSIKGVKVMVTSTLADRLPPDLHLFRNYESPISVIGLPESSHFTAPLPPHKQKIWLAARSSGAAPTYFSSLDQYVDGGMIANNPTLDLLTEIEEWNVAVRSKGRHNDVFVPTVVVSLGCGKAPLVKVENIDVVIPSLLDMRRGLQAVYNLFNLLVDSACPSQGRVVDRARAWCSALHVPFVRLNPQLSADIALDESSDKKLLRIMWEARAEMRRNTKIVNHLKYLLIPPGEEDSVPRGSGSGETVDGSGLIDVEQTLSGDMDRGNSLLTPAGGNEEQKKSGRFSGWSSTEMGRPGKIDIGFGDISKEKRKRGSSLKDIISSVPESPIKGLLNRGAHHLSLKKNKILTNNQGGSGGDGSSLPSSGSSRDVSSSPVGGTPLTNDPSYSRETSPFTRDEGLSRIEGSPVSEVPISPLSPPTEAQANDDRYGHPSQRSPSNERFCLSLDDKYDKHSDLNLTLPSRTAGNKAAPSTEIPPLSMPSLSELLARSGVDPSSLGQGMTDVYMSSRNQLQDVGGVCQSDASFRASSSSTGLPYPLSDPPGYPYIVNAFDPDSESILPVNPLNPIFTVDSAENDRSSEEKNFSSGLGFCPDSPASVRSATSVPEDDRTADVYSSDDSIAARAGSRLSDSGLYADNYFDALETTAMPQHVRVAIVDLNDKVTKEKPVIVNLRSEKPGPSCPNAVSGPNSPGLISMSQKPVEPAVSSPELSMCPIPKAPSVLPLCHSDDTKHLFSPNLQLVPDSLFTKSSTGDEVSRVPTARSASAPAIPVMKTTGGNNSKSLRGAAGEDNIPGDVSADDHNLPSYSWALRNA</sequence>
<name>A0A979FN09_HYAAZ</name>
<keyword evidence="3" id="KW-0040">ANK repeat</keyword>
<dbReference type="GeneID" id="125178526"/>
<evidence type="ECO:0000256" key="3">
    <source>
        <dbReference type="ARBA" id="ARBA00023043"/>
    </source>
</evidence>
<dbReference type="PANTHER" id="PTHR24139">
    <property type="entry name" value="CALCIUM-INDEPENDENT PHOSPHOLIPASE A2"/>
    <property type="match status" value="1"/>
</dbReference>
<evidence type="ECO:0000256" key="4">
    <source>
        <dbReference type="ARBA" id="ARBA00023098"/>
    </source>
</evidence>